<evidence type="ECO:0000313" key="9">
    <source>
        <dbReference type="EMBL" id="KAK3917080.1"/>
    </source>
</evidence>
<dbReference type="Gene3D" id="1.10.340.70">
    <property type="match status" value="1"/>
</dbReference>
<proteinExistence type="predicted"/>
<keyword evidence="6" id="KW-0378">Hydrolase</keyword>
<dbReference type="PANTHER" id="PTHR37984">
    <property type="entry name" value="PROTEIN CBG26694"/>
    <property type="match status" value="1"/>
</dbReference>
<dbReference type="InterPro" id="IPR043502">
    <property type="entry name" value="DNA/RNA_pol_sf"/>
</dbReference>
<dbReference type="EMBL" id="JAHWGI010000685">
    <property type="protein sequence ID" value="KAK3917080.1"/>
    <property type="molecule type" value="Genomic_DNA"/>
</dbReference>
<gene>
    <name evidence="9" type="ORF">KUF71_006699</name>
</gene>
<dbReference type="InterPro" id="IPR043128">
    <property type="entry name" value="Rev_trsase/Diguanyl_cyclase"/>
</dbReference>
<dbReference type="EC" id="2.7.7.49" evidence="1"/>
<dbReference type="GO" id="GO:0004519">
    <property type="term" value="F:endonuclease activity"/>
    <property type="evidence" value="ECO:0007669"/>
    <property type="project" value="UniProtKB-KW"/>
</dbReference>
<name>A0AAE1H980_9NEOP</name>
<keyword evidence="4" id="KW-0540">Nuclease</keyword>
<dbReference type="Proteomes" id="UP001219518">
    <property type="component" value="Unassembled WGS sequence"/>
</dbReference>
<dbReference type="InterPro" id="IPR050951">
    <property type="entry name" value="Retrovirus_Pol_polyprotein"/>
</dbReference>
<evidence type="ECO:0000256" key="5">
    <source>
        <dbReference type="ARBA" id="ARBA00022759"/>
    </source>
</evidence>
<keyword evidence="3" id="KW-0548">Nucleotidyltransferase</keyword>
<dbReference type="GO" id="GO:0016787">
    <property type="term" value="F:hydrolase activity"/>
    <property type="evidence" value="ECO:0007669"/>
    <property type="project" value="UniProtKB-KW"/>
</dbReference>
<sequence length="416" mass="46040">MGARCSVALFSNVIATMLEGILYVRPAFLYVDDLFLGANDPMDLLALCRDVFLRLRSAGMYLSVSKSELFYPHIECLGTIITYGEYRRNPDRFRALSQLTTAKRTLAFLSYHRRFVPGFSVKTKPIHDVATATVPFAWGPEHVRIVEEVYQTIVDASLAHFDPTLPVRVETDASLVGLSCNVYVKRDGLYRPYAYWSRLTTAPERKLLPFYLEVLAAAEGVTHFSHELRGVSFTLVTDCSSLTAIFRLKNPGAKLARCIACLAEYDITFVYRKGTENTAADALSRAPDPLSLPSLPYGPCPALPDDALESALSGPLGPVVAGLADEQARDPGLAALLAALHSGDTSSRAARRFQLRADGAIVTREAQPRAVIPTHLQSQILADSHDSYIGGGHFRYTKTFDRLKPFYWETLRRDAE</sequence>
<dbReference type="Gene3D" id="3.30.70.270">
    <property type="match status" value="2"/>
</dbReference>
<feature type="domain" description="Reverse transcriptase" evidence="8">
    <location>
        <begin position="1"/>
        <end position="81"/>
    </location>
</feature>
<evidence type="ECO:0000256" key="3">
    <source>
        <dbReference type="ARBA" id="ARBA00022695"/>
    </source>
</evidence>
<organism evidence="9 10">
    <name type="scientific">Frankliniella fusca</name>
    <dbReference type="NCBI Taxonomy" id="407009"/>
    <lineage>
        <taxon>Eukaryota</taxon>
        <taxon>Metazoa</taxon>
        <taxon>Ecdysozoa</taxon>
        <taxon>Arthropoda</taxon>
        <taxon>Hexapoda</taxon>
        <taxon>Insecta</taxon>
        <taxon>Pterygota</taxon>
        <taxon>Neoptera</taxon>
        <taxon>Paraneoptera</taxon>
        <taxon>Thysanoptera</taxon>
        <taxon>Terebrantia</taxon>
        <taxon>Thripoidea</taxon>
        <taxon>Thripidae</taxon>
        <taxon>Frankliniella</taxon>
    </lineage>
</organism>
<dbReference type="InterPro" id="IPR041373">
    <property type="entry name" value="RT_RNaseH"/>
</dbReference>
<dbReference type="PROSITE" id="PS50878">
    <property type="entry name" value="RT_POL"/>
    <property type="match status" value="1"/>
</dbReference>
<dbReference type="AlphaFoldDB" id="A0AAE1H980"/>
<evidence type="ECO:0000256" key="7">
    <source>
        <dbReference type="ARBA" id="ARBA00022918"/>
    </source>
</evidence>
<dbReference type="InterPro" id="IPR041588">
    <property type="entry name" value="Integrase_H2C2"/>
</dbReference>
<evidence type="ECO:0000256" key="6">
    <source>
        <dbReference type="ARBA" id="ARBA00022801"/>
    </source>
</evidence>
<protein>
    <recommendedName>
        <fullName evidence="1">RNA-directed DNA polymerase</fullName>
        <ecNumber evidence="1">2.7.7.49</ecNumber>
    </recommendedName>
</protein>
<evidence type="ECO:0000256" key="2">
    <source>
        <dbReference type="ARBA" id="ARBA00022679"/>
    </source>
</evidence>
<dbReference type="CDD" id="cd09274">
    <property type="entry name" value="RNase_HI_RT_Ty3"/>
    <property type="match status" value="1"/>
</dbReference>
<evidence type="ECO:0000256" key="1">
    <source>
        <dbReference type="ARBA" id="ARBA00012493"/>
    </source>
</evidence>
<keyword evidence="7" id="KW-0695">RNA-directed DNA polymerase</keyword>
<dbReference type="PANTHER" id="PTHR37984:SF5">
    <property type="entry name" value="PROTEIN NYNRIN-LIKE"/>
    <property type="match status" value="1"/>
</dbReference>
<comment type="caution">
    <text evidence="9">The sequence shown here is derived from an EMBL/GenBank/DDBJ whole genome shotgun (WGS) entry which is preliminary data.</text>
</comment>
<reference evidence="9" key="2">
    <citation type="journal article" date="2023" name="BMC Genomics">
        <title>Pest status, molecular evolution, and epigenetic factors derived from the genome assembly of Frankliniella fusca, a thysanopteran phytovirus vector.</title>
        <authorList>
            <person name="Catto M.A."/>
            <person name="Labadie P.E."/>
            <person name="Jacobson A.L."/>
            <person name="Kennedy G.G."/>
            <person name="Srinivasan R."/>
            <person name="Hunt B.G."/>
        </authorList>
    </citation>
    <scope>NUCLEOTIDE SEQUENCE</scope>
    <source>
        <strain evidence="9">PL_HMW_Pooled</strain>
    </source>
</reference>
<keyword evidence="10" id="KW-1185">Reference proteome</keyword>
<dbReference type="Pfam" id="PF00078">
    <property type="entry name" value="RVT_1"/>
    <property type="match status" value="1"/>
</dbReference>
<dbReference type="Pfam" id="PF17921">
    <property type="entry name" value="Integrase_H2C2"/>
    <property type="match status" value="1"/>
</dbReference>
<dbReference type="Pfam" id="PF17917">
    <property type="entry name" value="RT_RNaseH"/>
    <property type="match status" value="1"/>
</dbReference>
<evidence type="ECO:0000313" key="10">
    <source>
        <dbReference type="Proteomes" id="UP001219518"/>
    </source>
</evidence>
<evidence type="ECO:0000259" key="8">
    <source>
        <dbReference type="PROSITE" id="PS50878"/>
    </source>
</evidence>
<evidence type="ECO:0000256" key="4">
    <source>
        <dbReference type="ARBA" id="ARBA00022722"/>
    </source>
</evidence>
<keyword evidence="5" id="KW-0255">Endonuclease</keyword>
<keyword evidence="2" id="KW-0808">Transferase</keyword>
<reference evidence="9" key="1">
    <citation type="submission" date="2021-07" db="EMBL/GenBank/DDBJ databases">
        <authorList>
            <person name="Catto M.A."/>
            <person name="Jacobson A."/>
            <person name="Kennedy G."/>
            <person name="Labadie P."/>
            <person name="Hunt B.G."/>
            <person name="Srinivasan R."/>
        </authorList>
    </citation>
    <scope>NUCLEOTIDE SEQUENCE</scope>
    <source>
        <strain evidence="9">PL_HMW_Pooled</strain>
        <tissue evidence="9">Head</tissue>
    </source>
</reference>
<dbReference type="SUPFAM" id="SSF56672">
    <property type="entry name" value="DNA/RNA polymerases"/>
    <property type="match status" value="1"/>
</dbReference>
<accession>A0AAE1H980</accession>
<dbReference type="GO" id="GO:0003964">
    <property type="term" value="F:RNA-directed DNA polymerase activity"/>
    <property type="evidence" value="ECO:0007669"/>
    <property type="project" value="UniProtKB-KW"/>
</dbReference>
<dbReference type="InterPro" id="IPR000477">
    <property type="entry name" value="RT_dom"/>
</dbReference>